<dbReference type="Proteomes" id="UP000805193">
    <property type="component" value="Unassembled WGS sequence"/>
</dbReference>
<keyword evidence="2" id="KW-1185">Reference proteome</keyword>
<reference evidence="1 2" key="1">
    <citation type="journal article" date="2020" name="Cell">
        <title>Large-Scale Comparative Analyses of Tick Genomes Elucidate Their Genetic Diversity and Vector Capacities.</title>
        <authorList>
            <consortium name="Tick Genome and Microbiome Consortium (TIGMIC)"/>
            <person name="Jia N."/>
            <person name="Wang J."/>
            <person name="Shi W."/>
            <person name="Du L."/>
            <person name="Sun Y."/>
            <person name="Zhan W."/>
            <person name="Jiang J.F."/>
            <person name="Wang Q."/>
            <person name="Zhang B."/>
            <person name="Ji P."/>
            <person name="Bell-Sakyi L."/>
            <person name="Cui X.M."/>
            <person name="Yuan T.T."/>
            <person name="Jiang B.G."/>
            <person name="Yang W.F."/>
            <person name="Lam T.T."/>
            <person name="Chang Q.C."/>
            <person name="Ding S.J."/>
            <person name="Wang X.J."/>
            <person name="Zhu J.G."/>
            <person name="Ruan X.D."/>
            <person name="Zhao L."/>
            <person name="Wei J.T."/>
            <person name="Ye R.Z."/>
            <person name="Que T.C."/>
            <person name="Du C.H."/>
            <person name="Zhou Y.H."/>
            <person name="Cheng J.X."/>
            <person name="Dai P.F."/>
            <person name="Guo W.B."/>
            <person name="Han X.H."/>
            <person name="Huang E.J."/>
            <person name="Li L.F."/>
            <person name="Wei W."/>
            <person name="Gao Y.C."/>
            <person name="Liu J.Z."/>
            <person name="Shao H.Z."/>
            <person name="Wang X."/>
            <person name="Wang C.C."/>
            <person name="Yang T.C."/>
            <person name="Huo Q.B."/>
            <person name="Li W."/>
            <person name="Chen H.Y."/>
            <person name="Chen S.E."/>
            <person name="Zhou L.G."/>
            <person name="Ni X.B."/>
            <person name="Tian J.H."/>
            <person name="Sheng Y."/>
            <person name="Liu T."/>
            <person name="Pan Y.S."/>
            <person name="Xia L.Y."/>
            <person name="Li J."/>
            <person name="Zhao F."/>
            <person name="Cao W.C."/>
        </authorList>
    </citation>
    <scope>NUCLEOTIDE SEQUENCE [LARGE SCALE GENOMIC DNA]</scope>
    <source>
        <strain evidence="1">Iper-2018</strain>
    </source>
</reference>
<name>A0AC60P314_IXOPE</name>
<accession>A0AC60P314</accession>
<proteinExistence type="predicted"/>
<evidence type="ECO:0000313" key="2">
    <source>
        <dbReference type="Proteomes" id="UP000805193"/>
    </source>
</evidence>
<protein>
    <submittedName>
        <fullName evidence="1">Uncharacterized protein</fullName>
    </submittedName>
</protein>
<evidence type="ECO:0000313" key="1">
    <source>
        <dbReference type="EMBL" id="KAG0413812.1"/>
    </source>
</evidence>
<comment type="caution">
    <text evidence="1">The sequence shown here is derived from an EMBL/GenBank/DDBJ whole genome shotgun (WGS) entry which is preliminary data.</text>
</comment>
<gene>
    <name evidence="1" type="ORF">HPB47_009024</name>
</gene>
<dbReference type="EMBL" id="JABSTQ010011232">
    <property type="protein sequence ID" value="KAG0413812.1"/>
    <property type="molecule type" value="Genomic_DNA"/>
</dbReference>
<organism evidence="1 2">
    <name type="scientific">Ixodes persulcatus</name>
    <name type="common">Taiga tick</name>
    <dbReference type="NCBI Taxonomy" id="34615"/>
    <lineage>
        <taxon>Eukaryota</taxon>
        <taxon>Metazoa</taxon>
        <taxon>Ecdysozoa</taxon>
        <taxon>Arthropoda</taxon>
        <taxon>Chelicerata</taxon>
        <taxon>Arachnida</taxon>
        <taxon>Acari</taxon>
        <taxon>Parasitiformes</taxon>
        <taxon>Ixodida</taxon>
        <taxon>Ixodoidea</taxon>
        <taxon>Ixodidae</taxon>
        <taxon>Ixodinae</taxon>
        <taxon>Ixodes</taxon>
    </lineage>
</organism>
<sequence>MCLYPGIKKACRRCGQGGHLSYGCRTPHCTRCGGYGYMRPECHARGRRCGQDHSTSRCHVSTYATVLSGEASQDGQEEREDTPSTSNNRAEAVSETAEVENEDKEKQEGGASSQVSSHEAAATTDGGSANPLTSARKELQETTTGMGQPSGRSSSSSGSGKPSQEMTISTVRSSET</sequence>